<gene>
    <name evidence="4" type="ORF">GL50803_006022</name>
</gene>
<evidence type="ECO:0007829" key="7">
    <source>
        <dbReference type="PDB" id="7PWO"/>
    </source>
</evidence>
<evidence type="ECO:0000256" key="2">
    <source>
        <dbReference type="ARBA" id="ARBA00022980"/>
    </source>
</evidence>
<dbReference type="EMDB" id="EMD-16226"/>
<dbReference type="EMDB" id="EMD-16235"/>
<dbReference type="RefSeq" id="XP_001709586.1">
    <property type="nucleotide sequence ID" value="XM_001709534.1"/>
</dbReference>
<dbReference type="PDB" id="8FVY">
    <property type="method" value="EM"/>
    <property type="resolution" value="2.94 A"/>
    <property type="chains" value="U=1-126"/>
</dbReference>
<dbReference type="EMDB" id="EMD-16225"/>
<dbReference type="EMDB" id="EMD-16211"/>
<dbReference type="PDB" id="8G4I">
    <property type="method" value="EM"/>
    <property type="resolution" value="3.24 A"/>
    <property type="chains" value="U=1-126"/>
</dbReference>
<dbReference type="SMART" id="SM01403">
    <property type="entry name" value="Ribosomal_S10"/>
    <property type="match status" value="1"/>
</dbReference>
<dbReference type="PDB" id="8BR8">
    <property type="method" value="EM"/>
    <property type="resolution" value="3.35 A"/>
    <property type="chains" value="SX=1-126"/>
</dbReference>
<dbReference type="PDB" id="8BSJ">
    <property type="method" value="EM"/>
    <property type="resolution" value="6.49 A"/>
    <property type="chains" value="SX=1-126"/>
</dbReference>
<dbReference type="InterPro" id="IPR001848">
    <property type="entry name" value="Ribosomal_uS10"/>
</dbReference>
<evidence type="ECO:0007829" key="9">
    <source>
        <dbReference type="PDB" id="8BRM"/>
    </source>
</evidence>
<dbReference type="EMBL" id="AACB03000002">
    <property type="protein sequence ID" value="KAE8303679.1"/>
    <property type="molecule type" value="Genomic_DNA"/>
</dbReference>
<reference evidence="10 11" key="4">
    <citation type="journal article" date="2024" name="Structure">
        <title>The Giardia lamblia ribosome structure reveals divergence in several biological pathways and the mode of emetine function.</title>
        <authorList>
            <person name="Eiler D.R."/>
            <person name="Wimberly B.T."/>
            <person name="Bilodeau D.Y."/>
            <person name="Taliaferro J.M."/>
            <person name="Reigan P."/>
            <person name="Rissland O.S."/>
            <person name="Kieft J.S."/>
        </authorList>
    </citation>
    <scope>STRUCTURE BY ELECTRON MICROSCOPY (2.94 ANGSTROMS)</scope>
</reference>
<organism evidence="4 5">
    <name type="scientific">Giardia intestinalis (strain ATCC 50803 / WB clone C6)</name>
    <name type="common">Giardia lamblia</name>
    <dbReference type="NCBI Taxonomy" id="184922"/>
    <lineage>
        <taxon>Eukaryota</taxon>
        <taxon>Metamonada</taxon>
        <taxon>Diplomonadida</taxon>
        <taxon>Hexamitidae</taxon>
        <taxon>Giardiinae</taxon>
        <taxon>Giardia</taxon>
    </lineage>
</organism>
<dbReference type="KEGG" id="gla:GL50803_006022"/>
<dbReference type="HOGENOM" id="CLU_122625_0_0_1"/>
<dbReference type="EMDB" id="EMD-16228"/>
<dbReference type="PDB" id="8BRM">
    <property type="method" value="EM"/>
    <property type="resolution" value="3.33 A"/>
    <property type="chains" value="SX=1-126"/>
</dbReference>
<dbReference type="InterPro" id="IPR036838">
    <property type="entry name" value="Ribosomal_uS10_dom_sf"/>
</dbReference>
<evidence type="ECO:0007829" key="8">
    <source>
        <dbReference type="PDB" id="8BR8"/>
    </source>
</evidence>
<keyword evidence="6 7" id="KW-0002">3D-structure</keyword>
<dbReference type="FunFam" id="3.30.70.600:FF:000012">
    <property type="entry name" value="SSU ribosomal protein S10P"/>
    <property type="match status" value="1"/>
</dbReference>
<dbReference type="HAMAP" id="MF_00508">
    <property type="entry name" value="Ribosomal_uS10"/>
    <property type="match status" value="1"/>
</dbReference>
<dbReference type="Pfam" id="PF00338">
    <property type="entry name" value="Ribosomal_S10"/>
    <property type="match status" value="1"/>
</dbReference>
<sequence>MAESVSTGGVNLADHKDGKDMHQKYTIIVVGKDLKLVERYVKSIVKEGRAFGISGPCRAPVRRLTITTRKSPCGEGTNTWHRFELRMYKRTFWVTCGGNDISTILSKTVVIPGIQVTVEVEEPDNE</sequence>
<reference evidence="6 7" key="2">
    <citation type="journal article" date="2022" name="Nucleic Acids Res.">
        <title>Cryo-EM structure of the ancient eukaryotic ribosome from the human parasite Giardia lamblia.</title>
        <authorList>
            <person name="Hiregange D.G."/>
            <person name="Rivalta A."/>
            <person name="Bose T."/>
            <person name="Breiner-Goldstein E."/>
            <person name="Samiya S."/>
            <person name="Cimicata G."/>
            <person name="Kulakova L."/>
            <person name="Zimmerman E."/>
            <person name="Bashan A."/>
            <person name="Herzberg O."/>
            <person name="Yonath A."/>
        </authorList>
    </citation>
    <scope>STRUCTURE BY ELECTRON MICROSCOPY (2.75 ANGSTROMS)</scope>
</reference>
<evidence type="ECO:0007829" key="11">
    <source>
        <dbReference type="PDB" id="8G4I"/>
    </source>
</evidence>
<reference evidence="8 9" key="3">
    <citation type="journal article" date="2023" name="Nucleic Acids Res.">
        <title>Insights into translocation mechanism and ribosome evolution from cryo-EM structures of translocation intermediates of Giardia intestinalis.</title>
        <authorList>
            <person name="Majumdar S."/>
            <person name="Emmerich A."/>
            <person name="Krakovka S."/>
            <person name="Mandava C.S."/>
            <person name="Svard S.G."/>
            <person name="Sanyal S."/>
        </authorList>
    </citation>
    <scope>STRUCTURE BY ELECTRON MICROSCOPY (3.25 ANGSTROMS)</scope>
</reference>
<dbReference type="GO" id="GO:0003735">
    <property type="term" value="F:structural constituent of ribosome"/>
    <property type="evidence" value="ECO:0000318"/>
    <property type="project" value="GO_Central"/>
</dbReference>
<dbReference type="EMDB" id="EMD-29730"/>
<dbReference type="Gene3D" id="3.30.70.600">
    <property type="entry name" value="Ribosomal protein S10 domain"/>
    <property type="match status" value="1"/>
</dbReference>
<dbReference type="EMDB" id="EMD-13680"/>
<dbReference type="EMDB" id="EMD-29495"/>
<accession>A8B4G0</accession>
<dbReference type="PDB" id="8BSI">
    <property type="method" value="EM"/>
    <property type="resolution" value="3.40 A"/>
    <property type="chains" value="SX=1-126"/>
</dbReference>
<comment type="similarity">
    <text evidence="1">Belongs to the universal ribosomal protein uS10 family.</text>
</comment>
<dbReference type="FunCoup" id="A8B4G0">
    <property type="interactions" value="164"/>
</dbReference>
<dbReference type="EMDB" id="EMD-16222"/>
<reference evidence="4 5" key="1">
    <citation type="journal article" date="2007" name="Science">
        <title>Genomic minimalism in the early diverging intestinal parasite Giardia lamblia.</title>
        <authorList>
            <person name="Morrison H.G."/>
            <person name="McArthur A.G."/>
            <person name="Gillin F.D."/>
            <person name="Aley S.B."/>
            <person name="Adam R.D."/>
            <person name="Olsen G.J."/>
            <person name="Best A.A."/>
            <person name="Cande W.Z."/>
            <person name="Chen F."/>
            <person name="Cipriano M.J."/>
            <person name="Davids B.J."/>
            <person name="Dawson S.C."/>
            <person name="Elmendorf H.G."/>
            <person name="Hehl A.B."/>
            <person name="Holder M.E."/>
            <person name="Huse S.M."/>
            <person name="Kim U.U."/>
            <person name="Lasek-Nesselquist E."/>
            <person name="Manning G."/>
            <person name="Nigam A."/>
            <person name="Nixon J.E."/>
            <person name="Palm D."/>
            <person name="Passamaneck N.E."/>
            <person name="Prabhu A."/>
            <person name="Reich C.I."/>
            <person name="Reiner D.S."/>
            <person name="Samuelson J."/>
            <person name="Svard S.G."/>
            <person name="Sogin M.L."/>
        </authorList>
    </citation>
    <scope>NUCLEOTIDE SEQUENCE [LARGE SCALE GENOMIC DNA]</scope>
    <source>
        <strain evidence="4 5">WB C6</strain>
    </source>
</reference>
<keyword evidence="5" id="KW-1185">Reference proteome</keyword>
<dbReference type="Proteomes" id="UP000001548">
    <property type="component" value="Unassembled WGS sequence"/>
</dbReference>
<dbReference type="EMDB" id="EMD-29721"/>
<evidence type="ECO:0007829" key="6">
    <source>
        <dbReference type="PDB" id="7PWF"/>
    </source>
</evidence>
<dbReference type="GeneID" id="5702510"/>
<dbReference type="OMA" id="HRFELRM"/>
<dbReference type="STRING" id="184922.A8B4G0"/>
<evidence type="ECO:0000256" key="1">
    <source>
        <dbReference type="ARBA" id="ARBA00007102"/>
    </source>
</evidence>
<dbReference type="PDB" id="8G4S">
    <property type="method" value="EM"/>
    <property type="resolution" value="3.14 A"/>
    <property type="chains" value="U=1-126"/>
</dbReference>
<evidence type="ECO:0000256" key="3">
    <source>
        <dbReference type="ARBA" id="ARBA00023274"/>
    </source>
</evidence>
<evidence type="ECO:0007829" key="10">
    <source>
        <dbReference type="PDB" id="8FVY"/>
    </source>
</evidence>
<protein>
    <submittedName>
        <fullName evidence="4">Ribosomal protein S20</fullName>
    </submittedName>
</protein>
<dbReference type="EMDB" id="EMD-13683"/>
<dbReference type="PDB" id="7PWF">
    <property type="method" value="EM"/>
    <property type="resolution" value="2.85 A"/>
    <property type="chains" value="U=1-126"/>
</dbReference>
<dbReference type="VEuPathDB" id="GiardiaDB:GL50803_6022"/>
<dbReference type="GO" id="GO:0022627">
    <property type="term" value="C:cytosolic small ribosomal subunit"/>
    <property type="evidence" value="ECO:0000318"/>
    <property type="project" value="GO_Central"/>
</dbReference>
<dbReference type="SMR" id="A8B4G0"/>
<evidence type="ECO:0000313" key="4">
    <source>
        <dbReference type="EMBL" id="KAE8303679.1"/>
    </source>
</evidence>
<dbReference type="GO" id="GO:0006412">
    <property type="term" value="P:translation"/>
    <property type="evidence" value="ECO:0007669"/>
    <property type="project" value="InterPro"/>
</dbReference>
<proteinExistence type="evidence at protein level"/>
<dbReference type="PDB" id="7PWO">
    <property type="method" value="EM"/>
    <property type="resolution" value="2.75 A"/>
    <property type="chains" value="U1=1-126"/>
</dbReference>
<dbReference type="AlphaFoldDB" id="A8B4G0"/>
<comment type="caution">
    <text evidence="4">The sequence shown here is derived from an EMBL/GenBank/DDBJ whole genome shotgun (WGS) entry which is preliminary data.</text>
</comment>
<dbReference type="PANTHER" id="PTHR11700">
    <property type="entry name" value="30S RIBOSOMAL PROTEIN S10 FAMILY MEMBER"/>
    <property type="match status" value="1"/>
</dbReference>
<dbReference type="PDB" id="8BTR">
    <property type="method" value="EM"/>
    <property type="resolution" value="3.25 A"/>
    <property type="chains" value="SX=1-126"/>
</dbReference>
<keyword evidence="2 4" id="KW-0689">Ribosomal protein</keyword>
<dbReference type="InterPro" id="IPR027486">
    <property type="entry name" value="Ribosomal_uS10_dom"/>
</dbReference>
<dbReference type="PDB" id="8BTD">
    <property type="method" value="EM"/>
    <property type="resolution" value="4.90 A"/>
    <property type="chains" value="SX=1-126"/>
</dbReference>
<keyword evidence="3" id="KW-0687">Ribonucleoprotein</keyword>
<evidence type="ECO:0000313" key="5">
    <source>
        <dbReference type="Proteomes" id="UP000001548"/>
    </source>
</evidence>
<name>A8B4G0_GIAIC</name>
<dbReference type="SUPFAM" id="SSF54999">
    <property type="entry name" value="Ribosomal protein S10"/>
    <property type="match status" value="1"/>
</dbReference>